<organism evidence="1">
    <name type="scientific">uncultured Methanosarcinales archaeon</name>
    <dbReference type="NCBI Taxonomy" id="183757"/>
    <lineage>
        <taxon>Archaea</taxon>
        <taxon>Methanobacteriati</taxon>
        <taxon>Methanobacteriota</taxon>
        <taxon>Stenosarchaea group</taxon>
        <taxon>Methanomicrobia</taxon>
        <taxon>Methanosarcinales</taxon>
        <taxon>environmental samples</taxon>
    </lineage>
</organism>
<accession>A0A7H1KNF0</accession>
<evidence type="ECO:0000313" key="1">
    <source>
        <dbReference type="EMBL" id="QNT35464.1"/>
    </source>
</evidence>
<proteinExistence type="predicted"/>
<gene>
    <name evidence="1" type="ORF">EKMJPAOO_00014</name>
</gene>
<dbReference type="EMBL" id="MT776523">
    <property type="protein sequence ID" value="QNT35464.1"/>
    <property type="molecule type" value="Genomic_DNA"/>
</dbReference>
<sequence>MTPRQEFRSVPYALSLVPGAKIIGAAQWNLNVETTNASGRALRGEASATSGTNYGVVGASRSSDGYGGYFYNDEGGVGVYGKGGKYGGYFDGKVYVSDNVGIGTDEPATSLHIPAAGLQIGASPQAVNNFHIVSDFGDNSRGFRLYGGNYGAGTHLLTVLTNGKVGIGTTNPLAKLHVNGVVRASGYTTGGIDVAEYFPTPEDPEPGTVMVIDPAGGSKLRSSTNAYDTTVAGIVSTEPGVSLGTKEGGNDGERLIAVAGRVPCKVDASYAPIMPGDLLTTSDTSGHAMKATNPVIGTILGKALEPLDAGTGAIEVLVTLQ</sequence>
<name>A0A7H1KNF0_9EURY</name>
<reference evidence="1" key="1">
    <citation type="submission" date="2020-07" db="EMBL/GenBank/DDBJ databases">
        <title>Unique genomic features of the anaerobic methanotrophic archaea.</title>
        <authorList>
            <person name="Chadwick G.L."/>
            <person name="Skennerton C.T."/>
            <person name="Laso-Perez R."/>
            <person name="Leu A.O."/>
            <person name="Speth D.R."/>
            <person name="Yu H."/>
            <person name="Morgan-Lang C."/>
            <person name="Hatzenpichler R."/>
            <person name="Goudeau D."/>
            <person name="Malmstrom R."/>
            <person name="Brazelton W.J."/>
            <person name="Woyke T."/>
            <person name="Hallam S.J."/>
            <person name="Tyson G.W."/>
            <person name="Wegener G."/>
            <person name="Boetius A."/>
            <person name="Orphan V."/>
        </authorList>
    </citation>
    <scope>NUCLEOTIDE SEQUENCE</scope>
</reference>
<dbReference type="AlphaFoldDB" id="A0A7H1KNF0"/>
<protein>
    <submittedName>
        <fullName evidence="1">Uncharacterized protein</fullName>
    </submittedName>
</protein>